<reference evidence="2 3" key="1">
    <citation type="submission" date="2019-01" db="EMBL/GenBank/DDBJ databases">
        <title>Nocardioides guangzhouensis sp. nov., an actinobacterium isolated from soil.</title>
        <authorList>
            <person name="Fu Y."/>
            <person name="Cai Y."/>
            <person name="Lin Z."/>
            <person name="Chen P."/>
        </authorList>
    </citation>
    <scope>NUCLEOTIDE SEQUENCE [LARGE SCALE GENOMIC DNA]</scope>
    <source>
        <strain evidence="2 3">130</strain>
    </source>
</reference>
<dbReference type="SUPFAM" id="SSF50331">
    <property type="entry name" value="MOP-like"/>
    <property type="match status" value="1"/>
</dbReference>
<name>A0A4Q4ZIL5_9ACTN</name>
<dbReference type="InterPro" id="IPR008995">
    <property type="entry name" value="Mo/tungstate-bd_C_term_dom"/>
</dbReference>
<dbReference type="GO" id="GO:0022857">
    <property type="term" value="F:transmembrane transporter activity"/>
    <property type="evidence" value="ECO:0007669"/>
    <property type="project" value="InterPro"/>
</dbReference>
<comment type="caution">
    <text evidence="2">The sequence shown here is derived from an EMBL/GenBank/DDBJ whole genome shotgun (WGS) entry which is preliminary data.</text>
</comment>
<protein>
    <submittedName>
        <fullName evidence="2">TOBE domain-containing protein</fullName>
    </submittedName>
</protein>
<dbReference type="GO" id="GO:0005524">
    <property type="term" value="F:ATP binding"/>
    <property type="evidence" value="ECO:0007669"/>
    <property type="project" value="InterPro"/>
</dbReference>
<gene>
    <name evidence="2" type="ORF">EKO23_04415</name>
</gene>
<dbReference type="InterPro" id="IPR047641">
    <property type="entry name" value="ABC_transpr_MalK/UgpC-like"/>
</dbReference>
<dbReference type="InterPro" id="IPR012340">
    <property type="entry name" value="NA-bd_OB-fold"/>
</dbReference>
<dbReference type="InterPro" id="IPR013611">
    <property type="entry name" value="Transp-assoc_OB_typ2"/>
</dbReference>
<dbReference type="GO" id="GO:0016887">
    <property type="term" value="F:ATP hydrolysis activity"/>
    <property type="evidence" value="ECO:0007669"/>
    <property type="project" value="InterPro"/>
</dbReference>
<dbReference type="EMBL" id="SDKM01000004">
    <property type="protein sequence ID" value="RYP88090.1"/>
    <property type="molecule type" value="Genomic_DNA"/>
</dbReference>
<proteinExistence type="predicted"/>
<dbReference type="PANTHER" id="PTHR43875:SF1">
    <property type="entry name" value="OSMOPROTECTIVE COMPOUNDS UPTAKE ATP-BINDING PROTEIN GGTA"/>
    <property type="match status" value="1"/>
</dbReference>
<evidence type="ECO:0000313" key="3">
    <source>
        <dbReference type="Proteomes" id="UP000295198"/>
    </source>
</evidence>
<feature type="domain" description="Transport-associated OB type 2" evidence="1">
    <location>
        <begin position="59"/>
        <end position="133"/>
    </location>
</feature>
<evidence type="ECO:0000313" key="2">
    <source>
        <dbReference type="EMBL" id="RYP88090.1"/>
    </source>
</evidence>
<dbReference type="Pfam" id="PF08402">
    <property type="entry name" value="TOBE_2"/>
    <property type="match status" value="1"/>
</dbReference>
<evidence type="ECO:0000259" key="1">
    <source>
        <dbReference type="Pfam" id="PF08402"/>
    </source>
</evidence>
<accession>A0A4Q4ZIL5</accession>
<dbReference type="PANTHER" id="PTHR43875">
    <property type="entry name" value="MALTODEXTRIN IMPORT ATP-BINDING PROTEIN MSMX"/>
    <property type="match status" value="1"/>
</dbReference>
<organism evidence="2 3">
    <name type="scientific">Nocardioides guangzhouensis</name>
    <dbReference type="NCBI Taxonomy" id="2497878"/>
    <lineage>
        <taxon>Bacteria</taxon>
        <taxon>Bacillati</taxon>
        <taxon>Actinomycetota</taxon>
        <taxon>Actinomycetes</taxon>
        <taxon>Propionibacteriales</taxon>
        <taxon>Nocardioidaceae</taxon>
        <taxon>Nocardioides</taxon>
    </lineage>
</organism>
<dbReference type="Gene3D" id="2.40.50.140">
    <property type="entry name" value="Nucleic acid-binding proteins"/>
    <property type="match status" value="1"/>
</dbReference>
<keyword evidence="3" id="KW-1185">Reference proteome</keyword>
<dbReference type="Proteomes" id="UP000295198">
    <property type="component" value="Unassembled WGS sequence"/>
</dbReference>
<dbReference type="GO" id="GO:0055052">
    <property type="term" value="C:ATP-binding cassette (ABC) transporter complex, substrate-binding subunit-containing"/>
    <property type="evidence" value="ECO:0007669"/>
    <property type="project" value="TreeGrafter"/>
</dbReference>
<sequence length="143" mass="15611">MGQHRPPWALRSTPLIGATRRLPPRRAVLPPRKVRLSGLTLCAGAWAGGRNLAQSNITVGVRPEAWRIEKDSEHGLPVQVTVVEELGSDAYVYGTCGVEGTPSNVIIRVSGRDHVQKGETVFVTTDPRHVHVFDTDTGERLSD</sequence>
<dbReference type="OrthoDB" id="3180400at2"/>
<dbReference type="Gene3D" id="2.40.50.100">
    <property type="match status" value="1"/>
</dbReference>
<dbReference type="AlphaFoldDB" id="A0A4Q4ZIL5"/>